<name>A0A9W5IQV6_NEISU</name>
<feature type="domain" description="DUF5071" evidence="1">
    <location>
        <begin position="3"/>
        <end position="123"/>
    </location>
</feature>
<protein>
    <recommendedName>
        <fullName evidence="1">DUF5071 domain-containing protein</fullName>
    </recommendedName>
</protein>
<comment type="caution">
    <text evidence="2">The sequence shown here is derived from an EMBL/GenBank/DDBJ whole genome shotgun (WGS) entry which is preliminary data.</text>
</comment>
<dbReference type="RefSeq" id="WP_004520105.1">
    <property type="nucleotide sequence ID" value="NZ_ACEO02000006.1"/>
</dbReference>
<dbReference type="Gene3D" id="1.25.40.750">
    <property type="entry name" value="Domain of unknown function DUF5071"/>
    <property type="match status" value="1"/>
</dbReference>
<dbReference type="InterPro" id="IPR038692">
    <property type="entry name" value="Cthe_2751_sf"/>
</dbReference>
<dbReference type="Proteomes" id="UP000004621">
    <property type="component" value="Unassembled WGS sequence"/>
</dbReference>
<organism evidence="2 3">
    <name type="scientific">Neisseria subflava NJ9703</name>
    <dbReference type="NCBI Taxonomy" id="546268"/>
    <lineage>
        <taxon>Bacteria</taxon>
        <taxon>Pseudomonadati</taxon>
        <taxon>Pseudomonadota</taxon>
        <taxon>Betaproteobacteria</taxon>
        <taxon>Neisseriales</taxon>
        <taxon>Neisseriaceae</taxon>
        <taxon>Neisseria</taxon>
    </lineage>
</organism>
<evidence type="ECO:0000313" key="2">
    <source>
        <dbReference type="EMBL" id="EFC52078.1"/>
    </source>
</evidence>
<dbReference type="CDD" id="cd11743">
    <property type="entry name" value="Cthe_2751_like"/>
    <property type="match status" value="1"/>
</dbReference>
<evidence type="ECO:0000259" key="1">
    <source>
        <dbReference type="Pfam" id="PF16804"/>
    </source>
</evidence>
<dbReference type="Pfam" id="PF16804">
    <property type="entry name" value="DUF5071"/>
    <property type="match status" value="1"/>
</dbReference>
<dbReference type="EMBL" id="ACEO02000006">
    <property type="protein sequence ID" value="EFC52078.1"/>
    <property type="molecule type" value="Genomic_DNA"/>
</dbReference>
<sequence length="124" mass="14557">MRPKDKFDIKACKKIKDCNDEELIEMGEWLSGWLGDANFPVFSEIVEIFVERQDTLLPFVSNIFYSNDSICIYWVLLELYPKLSYQNQVALAIDLEHCLHNISEKLILDEDDENLKEILEKVLN</sequence>
<dbReference type="InterPro" id="IPR031837">
    <property type="entry name" value="DUF5071"/>
</dbReference>
<reference evidence="2 3" key="1">
    <citation type="submission" date="2010-01" db="EMBL/GenBank/DDBJ databases">
        <authorList>
            <person name="Weinstock G."/>
            <person name="Sodergren E."/>
            <person name="Clifton S."/>
            <person name="Fulton L."/>
            <person name="Fulton B."/>
            <person name="Courtney L."/>
            <person name="Fronick C."/>
            <person name="Harrison M."/>
            <person name="Strong C."/>
            <person name="Farmer C."/>
            <person name="Delahaunty K."/>
            <person name="Markovic C."/>
            <person name="Hall O."/>
            <person name="Minx P."/>
            <person name="Tomlinson C."/>
            <person name="Mitreva M."/>
            <person name="Nelson J."/>
            <person name="Hou S."/>
            <person name="Wollam A."/>
            <person name="Pepin K.H."/>
            <person name="Johnson M."/>
            <person name="Bhonagiri V."/>
            <person name="Nash W.E."/>
            <person name="Warren W."/>
            <person name="Chinwalla A."/>
            <person name="Mardis E.R."/>
            <person name="Wilson R.K."/>
        </authorList>
    </citation>
    <scope>NUCLEOTIDE SEQUENCE [LARGE SCALE GENOMIC DNA]</scope>
    <source>
        <strain evidence="2 3">NJ9703</strain>
    </source>
</reference>
<evidence type="ECO:0000313" key="3">
    <source>
        <dbReference type="Proteomes" id="UP000004621"/>
    </source>
</evidence>
<proteinExistence type="predicted"/>
<accession>A0A9W5IQV6</accession>
<dbReference type="AlphaFoldDB" id="A0A9W5IQV6"/>
<gene>
    <name evidence="2" type="ORF">NEISUBOT_04482</name>
</gene>